<feature type="transmembrane region" description="Helical" evidence="2">
    <location>
        <begin position="340"/>
        <end position="361"/>
    </location>
</feature>
<reference evidence="4 5" key="1">
    <citation type="submission" date="2019-12" db="EMBL/GenBank/DDBJ databases">
        <authorList>
            <person name="Alioto T."/>
            <person name="Alioto T."/>
            <person name="Gomez Garrido J."/>
        </authorList>
    </citation>
    <scope>NUCLEOTIDE SEQUENCE [LARGE SCALE GENOMIC DNA]</scope>
</reference>
<dbReference type="GO" id="GO:0016020">
    <property type="term" value="C:membrane"/>
    <property type="evidence" value="ECO:0007669"/>
    <property type="project" value="TreeGrafter"/>
</dbReference>
<keyword evidence="5" id="KW-1185">Reference proteome</keyword>
<evidence type="ECO:0000259" key="3">
    <source>
        <dbReference type="Pfam" id="PF13962"/>
    </source>
</evidence>
<accession>A0A8S0Q2T1</accession>
<evidence type="ECO:0000313" key="4">
    <source>
        <dbReference type="EMBL" id="CAA2960300.1"/>
    </source>
</evidence>
<dbReference type="EMBL" id="CACTIH010000384">
    <property type="protein sequence ID" value="CAA2960300.1"/>
    <property type="molecule type" value="Genomic_DNA"/>
</dbReference>
<dbReference type="PANTHER" id="PTHR24177:SF292">
    <property type="entry name" value="ANKYRIN REPEAT FAMILY PROTEIN-RELATED"/>
    <property type="match status" value="1"/>
</dbReference>
<name>A0A8S0Q2T1_OLEEU</name>
<comment type="caution">
    <text evidence="4">The sequence shown here is derived from an EMBL/GenBank/DDBJ whole genome shotgun (WGS) entry which is preliminary data.</text>
</comment>
<dbReference type="InterPro" id="IPR036770">
    <property type="entry name" value="Ankyrin_rpt-contain_sf"/>
</dbReference>
<gene>
    <name evidence="4" type="ORF">OLEA9_A002828</name>
</gene>
<dbReference type="Proteomes" id="UP000594638">
    <property type="component" value="Unassembled WGS sequence"/>
</dbReference>
<dbReference type="Gene3D" id="1.25.40.20">
    <property type="entry name" value="Ankyrin repeat-containing domain"/>
    <property type="match status" value="1"/>
</dbReference>
<evidence type="ECO:0000256" key="1">
    <source>
        <dbReference type="SAM" id="MobiDB-lite"/>
    </source>
</evidence>
<evidence type="ECO:0000256" key="2">
    <source>
        <dbReference type="SAM" id="Phobius"/>
    </source>
</evidence>
<evidence type="ECO:0000313" key="5">
    <source>
        <dbReference type="Proteomes" id="UP000594638"/>
    </source>
</evidence>
<dbReference type="Gramene" id="OE9A002828T1">
    <property type="protein sequence ID" value="OE9A002828C1"/>
    <property type="gene ID" value="OE9A002828"/>
</dbReference>
<dbReference type="SUPFAM" id="SSF48403">
    <property type="entry name" value="Ankyrin repeat"/>
    <property type="match status" value="1"/>
</dbReference>
<dbReference type="Pfam" id="PF13962">
    <property type="entry name" value="PGG"/>
    <property type="match status" value="1"/>
</dbReference>
<proteinExistence type="predicted"/>
<dbReference type="InterPro" id="IPR026961">
    <property type="entry name" value="PGG_dom"/>
</dbReference>
<feature type="region of interest" description="Disordered" evidence="1">
    <location>
        <begin position="1"/>
        <end position="30"/>
    </location>
</feature>
<dbReference type="OrthoDB" id="1925304at2759"/>
<protein>
    <recommendedName>
        <fullName evidence="3">PGG domain-containing protein</fullName>
    </recommendedName>
</protein>
<organism evidence="4 5">
    <name type="scientific">Olea europaea subsp. europaea</name>
    <dbReference type="NCBI Taxonomy" id="158383"/>
    <lineage>
        <taxon>Eukaryota</taxon>
        <taxon>Viridiplantae</taxon>
        <taxon>Streptophyta</taxon>
        <taxon>Embryophyta</taxon>
        <taxon>Tracheophyta</taxon>
        <taxon>Spermatophyta</taxon>
        <taxon>Magnoliopsida</taxon>
        <taxon>eudicotyledons</taxon>
        <taxon>Gunneridae</taxon>
        <taxon>Pentapetalae</taxon>
        <taxon>asterids</taxon>
        <taxon>lamiids</taxon>
        <taxon>Lamiales</taxon>
        <taxon>Oleaceae</taxon>
        <taxon>Oleeae</taxon>
        <taxon>Olea</taxon>
    </lineage>
</organism>
<dbReference type="PANTHER" id="PTHR24177">
    <property type="entry name" value="CASKIN"/>
    <property type="match status" value="1"/>
</dbReference>
<feature type="domain" description="PGG" evidence="3">
    <location>
        <begin position="300"/>
        <end position="370"/>
    </location>
</feature>
<dbReference type="AlphaFoldDB" id="A0A8S0Q2T1"/>
<keyword evidence="2" id="KW-1133">Transmembrane helix</keyword>
<sequence length="398" mass="44435">MRDKAMSFRSYELDSELDPEQARVERPELSATTSDVVEAPVVELPSMHSQVEVKVENPISYANALQRSLKIEEGGEKPLHIAALAKQTAFVRKLVECLNKGDLELPNNEGQTAFFVAAISGVVEIAKAEERMNILVATIYSGMYDIALNILKADRSIVTSPNVDKGRALHALARKPFSYYGTSQEWICESVARFVPYVPYAQNNNSIFHLAVTRLQEKVFCLIDHTGAIKDLLMIFRDKSGNNILHLATKLAPSSRLDSVSGVALQKQRELLWFKMKNIDDRTPKELFTKQHKKLWEASEKWMKDTATSCMVVATLIATVVFVVAFTIPSGNKEETSAPIFLSNGWFTIFITSDAVTMFSSTASIMKFFTLFASIVCMVMDFPNPLNNLSIKVYVLTG</sequence>
<feature type="transmembrane region" description="Helical" evidence="2">
    <location>
        <begin position="310"/>
        <end position="328"/>
    </location>
</feature>
<keyword evidence="2" id="KW-0472">Membrane</keyword>
<keyword evidence="2" id="KW-0812">Transmembrane</keyword>